<evidence type="ECO:0000256" key="5">
    <source>
        <dbReference type="ARBA" id="ARBA00022989"/>
    </source>
</evidence>
<dbReference type="Proteomes" id="UP000637299">
    <property type="component" value="Unassembled WGS sequence"/>
</dbReference>
<keyword evidence="6 7" id="KW-0472">Membrane</keyword>
<evidence type="ECO:0000256" key="7">
    <source>
        <dbReference type="SAM" id="Phobius"/>
    </source>
</evidence>
<evidence type="ECO:0000259" key="8">
    <source>
        <dbReference type="PROSITE" id="PS50893"/>
    </source>
</evidence>
<dbReference type="InterPro" id="IPR027417">
    <property type="entry name" value="P-loop_NTPase"/>
</dbReference>
<accession>A0ABR8ZA57</accession>
<gene>
    <name evidence="10" type="ORF">IC610_07065</name>
</gene>
<dbReference type="PROSITE" id="PS00211">
    <property type="entry name" value="ABC_TRANSPORTER_1"/>
    <property type="match status" value="1"/>
</dbReference>
<feature type="domain" description="ABC transmembrane type-1" evidence="9">
    <location>
        <begin position="33"/>
        <end position="322"/>
    </location>
</feature>
<sequence>MAKPFTRALSIFGIYRQLKPFIKPYRLMIYGTLFLTFLGAITAQVNAVVLKYTVDEVEKLTKLPSPMSEGIHVLLIISAILLGKEIANIFISFGQKFYGEKIRINVSSVLAQSAIDKILTYKVAYFSDENHASGKLQTRIDRGIESLTKLVQNFFIDILPMFSNAIIALVIMYMQNVYVGLVSTIIVPIYFYVTSMQAKKLGGVRRQLRNQREQKTSGLLNLINSILVIKSFVREKFEGKKQFDLQMQLMDSQMYTRKTSFIYEGLKTFIEQIGVVLIILLTVYLVLNQQMTLGAIMLHIMLFNNVSSPIRQLHRIYDDMNDAMIYAEGYFEILNADEEAEPNGTLKEAMTSENFELKNVNFTYPNGTQALHNVSMAIENGKTTALVGLSGAGKSTIINLLCKFYLPDTGEILLDGINLNQYDNAYLRNDIGLVLQKNHIFQGSIEDNIRYGNMNAGFEEIEEAAKKAYLHDQILDLPEKYQHDATQLSGGQQQRIAIARLFLKNPPVIFLDEPTASLDAIATEQIKNSLDAIKEGRTVVIISHSLSQILDSDKIYVMKKGHVVESGTHDELVQLNGTYREIFDASARSLNLDKLMNTFKDN</sequence>
<dbReference type="PANTHER" id="PTHR43394">
    <property type="entry name" value="ATP-DEPENDENT PERMEASE MDL1, MITOCHONDRIAL"/>
    <property type="match status" value="1"/>
</dbReference>
<dbReference type="Gene3D" id="3.40.50.300">
    <property type="entry name" value="P-loop containing nucleotide triphosphate hydrolases"/>
    <property type="match status" value="1"/>
</dbReference>
<dbReference type="Gene3D" id="1.20.1560.10">
    <property type="entry name" value="ABC transporter type 1, transmembrane domain"/>
    <property type="match status" value="2"/>
</dbReference>
<dbReference type="PROSITE" id="PS50929">
    <property type="entry name" value="ABC_TM1F"/>
    <property type="match status" value="1"/>
</dbReference>
<evidence type="ECO:0000256" key="4">
    <source>
        <dbReference type="ARBA" id="ARBA00022840"/>
    </source>
</evidence>
<feature type="domain" description="ABC transporter" evidence="8">
    <location>
        <begin position="355"/>
        <end position="585"/>
    </location>
</feature>
<keyword evidence="4 10" id="KW-0067">ATP-binding</keyword>
<keyword evidence="11" id="KW-1185">Reference proteome</keyword>
<organism evidence="10 11">
    <name type="scientific">Chryseobacterium caseinilyticum</name>
    <dbReference type="NCBI Taxonomy" id="2771428"/>
    <lineage>
        <taxon>Bacteria</taxon>
        <taxon>Pseudomonadati</taxon>
        <taxon>Bacteroidota</taxon>
        <taxon>Flavobacteriia</taxon>
        <taxon>Flavobacteriales</taxon>
        <taxon>Weeksellaceae</taxon>
        <taxon>Chryseobacterium group</taxon>
        <taxon>Chryseobacterium</taxon>
    </lineage>
</organism>
<dbReference type="SMART" id="SM00382">
    <property type="entry name" value="AAA"/>
    <property type="match status" value="1"/>
</dbReference>
<protein>
    <submittedName>
        <fullName evidence="10">ABC transporter ATP-binding protein</fullName>
    </submittedName>
</protein>
<dbReference type="CDD" id="cd07346">
    <property type="entry name" value="ABC_6TM_exporters"/>
    <property type="match status" value="1"/>
</dbReference>
<feature type="transmembrane region" description="Helical" evidence="7">
    <location>
        <begin position="71"/>
        <end position="93"/>
    </location>
</feature>
<evidence type="ECO:0000256" key="3">
    <source>
        <dbReference type="ARBA" id="ARBA00022741"/>
    </source>
</evidence>
<dbReference type="InterPro" id="IPR039421">
    <property type="entry name" value="Type_1_exporter"/>
</dbReference>
<keyword evidence="5 7" id="KW-1133">Transmembrane helix</keyword>
<evidence type="ECO:0000256" key="6">
    <source>
        <dbReference type="ARBA" id="ARBA00023136"/>
    </source>
</evidence>
<proteinExistence type="predicted"/>
<reference evidence="10 11" key="1">
    <citation type="submission" date="2020-09" db="EMBL/GenBank/DDBJ databases">
        <title>Genome seq and assembly of Chryseobacterium sp.</title>
        <authorList>
            <person name="Chhetri G."/>
        </authorList>
    </citation>
    <scope>NUCLEOTIDE SEQUENCE [LARGE SCALE GENOMIC DNA]</scope>
    <source>
        <strain evidence="10 11">GCR10</strain>
    </source>
</reference>
<dbReference type="InterPro" id="IPR011527">
    <property type="entry name" value="ABC1_TM_dom"/>
</dbReference>
<feature type="transmembrane region" description="Helical" evidence="7">
    <location>
        <begin position="269"/>
        <end position="287"/>
    </location>
</feature>
<dbReference type="Pfam" id="PF00664">
    <property type="entry name" value="ABC_membrane"/>
    <property type="match status" value="1"/>
</dbReference>
<evidence type="ECO:0000313" key="11">
    <source>
        <dbReference type="Proteomes" id="UP000637299"/>
    </source>
</evidence>
<evidence type="ECO:0000256" key="1">
    <source>
        <dbReference type="ARBA" id="ARBA00004651"/>
    </source>
</evidence>
<evidence type="ECO:0000256" key="2">
    <source>
        <dbReference type="ARBA" id="ARBA00022692"/>
    </source>
</evidence>
<dbReference type="PROSITE" id="PS50893">
    <property type="entry name" value="ABC_TRANSPORTER_2"/>
    <property type="match status" value="1"/>
</dbReference>
<keyword evidence="3" id="KW-0547">Nucleotide-binding</keyword>
<name>A0ABR8ZA57_9FLAO</name>
<dbReference type="InterPro" id="IPR036640">
    <property type="entry name" value="ABC1_TM_sf"/>
</dbReference>
<comment type="subcellular location">
    <subcellularLocation>
        <location evidence="1">Cell membrane</location>
        <topology evidence="1">Multi-pass membrane protein</topology>
    </subcellularLocation>
</comment>
<dbReference type="EMBL" id="JACYFS010000001">
    <property type="protein sequence ID" value="MBD8082187.1"/>
    <property type="molecule type" value="Genomic_DNA"/>
</dbReference>
<dbReference type="PANTHER" id="PTHR43394:SF1">
    <property type="entry name" value="ATP-BINDING CASSETTE SUB-FAMILY B MEMBER 10, MITOCHONDRIAL"/>
    <property type="match status" value="1"/>
</dbReference>
<feature type="transmembrane region" description="Helical" evidence="7">
    <location>
        <begin position="177"/>
        <end position="195"/>
    </location>
</feature>
<evidence type="ECO:0000259" key="9">
    <source>
        <dbReference type="PROSITE" id="PS50929"/>
    </source>
</evidence>
<dbReference type="Pfam" id="PF00005">
    <property type="entry name" value="ABC_tran"/>
    <property type="match status" value="1"/>
</dbReference>
<dbReference type="InterPro" id="IPR003593">
    <property type="entry name" value="AAA+_ATPase"/>
</dbReference>
<dbReference type="GO" id="GO:0005524">
    <property type="term" value="F:ATP binding"/>
    <property type="evidence" value="ECO:0007669"/>
    <property type="project" value="UniProtKB-KW"/>
</dbReference>
<dbReference type="SUPFAM" id="SSF90123">
    <property type="entry name" value="ABC transporter transmembrane region"/>
    <property type="match status" value="1"/>
</dbReference>
<dbReference type="InterPro" id="IPR017871">
    <property type="entry name" value="ABC_transporter-like_CS"/>
</dbReference>
<comment type="caution">
    <text evidence="10">The sequence shown here is derived from an EMBL/GenBank/DDBJ whole genome shotgun (WGS) entry which is preliminary data.</text>
</comment>
<dbReference type="InterPro" id="IPR003439">
    <property type="entry name" value="ABC_transporter-like_ATP-bd"/>
</dbReference>
<evidence type="ECO:0000313" key="10">
    <source>
        <dbReference type="EMBL" id="MBD8082187.1"/>
    </source>
</evidence>
<feature type="transmembrane region" description="Helical" evidence="7">
    <location>
        <begin position="150"/>
        <end position="171"/>
    </location>
</feature>
<keyword evidence="2 7" id="KW-0812">Transmembrane</keyword>
<dbReference type="SUPFAM" id="SSF52540">
    <property type="entry name" value="P-loop containing nucleoside triphosphate hydrolases"/>
    <property type="match status" value="1"/>
</dbReference>